<name>A0ABS1BVV3_9NEIS</name>
<evidence type="ECO:0000313" key="2">
    <source>
        <dbReference type="Proteomes" id="UP000614058"/>
    </source>
</evidence>
<proteinExistence type="predicted"/>
<dbReference type="Proteomes" id="UP000614058">
    <property type="component" value="Unassembled WGS sequence"/>
</dbReference>
<comment type="caution">
    <text evidence="1">The sequence shown here is derived from an EMBL/GenBank/DDBJ whole genome shotgun (WGS) entry which is preliminary data.</text>
</comment>
<evidence type="ECO:0000313" key="1">
    <source>
        <dbReference type="EMBL" id="MBK0397288.1"/>
    </source>
</evidence>
<sequence>MSHATTHRQKMISKIHIAKKQLGLDDDVYRGLLSQATGLHSCKDMDDNQLAAVLNLLQQKGFGADAGAQGYQRTPLHFAGHGAMMRKIGALLTQTGKSWAYAHGIARKMFGVETVQRCDGEQMRKVLAALNYQAKREAHKAA</sequence>
<dbReference type="RefSeq" id="WP_200523252.1">
    <property type="nucleotide sequence ID" value="NZ_JAEHNZ010000005.1"/>
</dbReference>
<reference evidence="1 2" key="1">
    <citation type="journal article" date="2021" name="Pathogens">
        <title>Isolation and Characterization of Kingella bonacorsii sp. nov., A Novel Kingella Species Detected in a Stable Periodontitis Subject.</title>
        <authorList>
            <person name="Antezack A."/>
            <person name="Boxberger M."/>
            <person name="Rolland C."/>
            <person name="Monnet-Corti V."/>
            <person name="La Scola B."/>
        </authorList>
    </citation>
    <scope>NUCLEOTIDE SEQUENCE [LARGE SCALE GENOMIC DNA]</scope>
    <source>
        <strain evidence="1 2">Marseille-Q4569</strain>
    </source>
</reference>
<dbReference type="EMBL" id="JAEHNZ010000005">
    <property type="protein sequence ID" value="MBK0397288.1"/>
    <property type="molecule type" value="Genomic_DNA"/>
</dbReference>
<keyword evidence="2" id="KW-1185">Reference proteome</keyword>
<accession>A0ABS1BVV3</accession>
<dbReference type="InterPro" id="IPR009363">
    <property type="entry name" value="Phage_Mu_Gp16"/>
</dbReference>
<gene>
    <name evidence="1" type="ORF">JDW22_12070</name>
</gene>
<protein>
    <submittedName>
        <fullName evidence="1">Regulatory protein GemA</fullName>
    </submittedName>
</protein>
<organism evidence="1 2">
    <name type="scientific">Kingella bonacorsii</name>
    <dbReference type="NCBI Taxonomy" id="2796361"/>
    <lineage>
        <taxon>Bacteria</taxon>
        <taxon>Pseudomonadati</taxon>
        <taxon>Pseudomonadota</taxon>
        <taxon>Betaproteobacteria</taxon>
        <taxon>Neisseriales</taxon>
        <taxon>Neisseriaceae</taxon>
        <taxon>Kingella</taxon>
    </lineage>
</organism>
<dbReference type="Pfam" id="PF06252">
    <property type="entry name" value="GemA"/>
    <property type="match status" value="1"/>
</dbReference>